<accession>A0A7X0U7Z3</accession>
<dbReference type="GO" id="GO:0006352">
    <property type="term" value="P:DNA-templated transcription initiation"/>
    <property type="evidence" value="ECO:0007669"/>
    <property type="project" value="InterPro"/>
</dbReference>
<dbReference type="InterPro" id="IPR036388">
    <property type="entry name" value="WH-like_DNA-bd_sf"/>
</dbReference>
<evidence type="ECO:0000313" key="8">
    <source>
        <dbReference type="Proteomes" id="UP000575083"/>
    </source>
</evidence>
<comment type="similarity">
    <text evidence="1">Belongs to the sigma-70 factor family. ECF subfamily.</text>
</comment>
<evidence type="ECO:0000256" key="1">
    <source>
        <dbReference type="ARBA" id="ARBA00010641"/>
    </source>
</evidence>
<keyword evidence="4" id="KW-0804">Transcription</keyword>
<keyword evidence="3" id="KW-0731">Sigma factor</keyword>
<dbReference type="EMBL" id="JACHLK010000001">
    <property type="protein sequence ID" value="MBB6557985.1"/>
    <property type="molecule type" value="Genomic_DNA"/>
</dbReference>
<dbReference type="NCBIfam" id="TIGR02937">
    <property type="entry name" value="sigma70-ECF"/>
    <property type="match status" value="1"/>
</dbReference>
<evidence type="ECO:0000259" key="6">
    <source>
        <dbReference type="Pfam" id="PF08281"/>
    </source>
</evidence>
<dbReference type="InterPro" id="IPR013324">
    <property type="entry name" value="RNA_pol_sigma_r3/r4-like"/>
</dbReference>
<dbReference type="Proteomes" id="UP000575083">
    <property type="component" value="Unassembled WGS sequence"/>
</dbReference>
<dbReference type="InterPro" id="IPR039425">
    <property type="entry name" value="RNA_pol_sigma-70-like"/>
</dbReference>
<dbReference type="RefSeq" id="WP_184855391.1">
    <property type="nucleotide sequence ID" value="NZ_JACHLK010000001.1"/>
</dbReference>
<dbReference type="AlphaFoldDB" id="A0A7X0U7Z3"/>
<organism evidence="7 8">
    <name type="scientific">Acidovorax soli</name>
    <dbReference type="NCBI Taxonomy" id="592050"/>
    <lineage>
        <taxon>Bacteria</taxon>
        <taxon>Pseudomonadati</taxon>
        <taxon>Pseudomonadota</taxon>
        <taxon>Betaproteobacteria</taxon>
        <taxon>Burkholderiales</taxon>
        <taxon>Comamonadaceae</taxon>
        <taxon>Acidovorax</taxon>
    </lineage>
</organism>
<dbReference type="SUPFAM" id="SSF88659">
    <property type="entry name" value="Sigma3 and sigma4 domains of RNA polymerase sigma factors"/>
    <property type="match status" value="1"/>
</dbReference>
<sequence length="181" mass="19917">MPATELAAPSPDVHTLYRDHHGWLQGWLRHRLGNACDAADLAHDTFVRLLIRPASRGLNSFAEARAYLRTAANGLCVDLWRRREVEQAWLQTLAALPDPLAPSAEHQAIVVETLLEIGALLSRLPHKAARAFVLAQVDGMPYRDIAAELGVSERMVKKYIAQAMLQCALIEAGLSCRPVAP</sequence>
<evidence type="ECO:0000259" key="5">
    <source>
        <dbReference type="Pfam" id="PF04542"/>
    </source>
</evidence>
<feature type="domain" description="RNA polymerase sigma factor 70 region 4 type 2" evidence="6">
    <location>
        <begin position="115"/>
        <end position="167"/>
    </location>
</feature>
<dbReference type="InterPro" id="IPR014284">
    <property type="entry name" value="RNA_pol_sigma-70_dom"/>
</dbReference>
<dbReference type="SUPFAM" id="SSF88946">
    <property type="entry name" value="Sigma2 domain of RNA polymerase sigma factors"/>
    <property type="match status" value="1"/>
</dbReference>
<name>A0A7X0U7Z3_9BURK</name>
<dbReference type="GO" id="GO:0016987">
    <property type="term" value="F:sigma factor activity"/>
    <property type="evidence" value="ECO:0007669"/>
    <property type="project" value="UniProtKB-KW"/>
</dbReference>
<dbReference type="InterPro" id="IPR013249">
    <property type="entry name" value="RNA_pol_sigma70_r4_t2"/>
</dbReference>
<reference evidence="7 8" key="1">
    <citation type="submission" date="2020-08" db="EMBL/GenBank/DDBJ databases">
        <title>Functional genomics of gut bacteria from endangered species of beetles.</title>
        <authorList>
            <person name="Carlos-Shanley C."/>
        </authorList>
    </citation>
    <scope>NUCLEOTIDE SEQUENCE [LARGE SCALE GENOMIC DNA]</scope>
    <source>
        <strain evidence="7 8">S00198</strain>
    </source>
</reference>
<keyword evidence="8" id="KW-1185">Reference proteome</keyword>
<evidence type="ECO:0000313" key="7">
    <source>
        <dbReference type="EMBL" id="MBB6557985.1"/>
    </source>
</evidence>
<evidence type="ECO:0000256" key="2">
    <source>
        <dbReference type="ARBA" id="ARBA00023015"/>
    </source>
</evidence>
<evidence type="ECO:0000256" key="4">
    <source>
        <dbReference type="ARBA" id="ARBA00023163"/>
    </source>
</evidence>
<dbReference type="Pfam" id="PF04542">
    <property type="entry name" value="Sigma70_r2"/>
    <property type="match status" value="1"/>
</dbReference>
<feature type="domain" description="RNA polymerase sigma-70 region 2" evidence="5">
    <location>
        <begin position="16"/>
        <end position="83"/>
    </location>
</feature>
<dbReference type="GO" id="GO:0003677">
    <property type="term" value="F:DNA binding"/>
    <property type="evidence" value="ECO:0007669"/>
    <property type="project" value="InterPro"/>
</dbReference>
<gene>
    <name evidence="7" type="ORF">HNP48_000649</name>
</gene>
<dbReference type="PANTHER" id="PTHR43133:SF63">
    <property type="entry name" value="RNA POLYMERASE SIGMA FACTOR FECI-RELATED"/>
    <property type="match status" value="1"/>
</dbReference>
<proteinExistence type="inferred from homology"/>
<comment type="caution">
    <text evidence="7">The sequence shown here is derived from an EMBL/GenBank/DDBJ whole genome shotgun (WGS) entry which is preliminary data.</text>
</comment>
<dbReference type="Gene3D" id="1.10.10.10">
    <property type="entry name" value="Winged helix-like DNA-binding domain superfamily/Winged helix DNA-binding domain"/>
    <property type="match status" value="1"/>
</dbReference>
<keyword evidence="2" id="KW-0805">Transcription regulation</keyword>
<dbReference type="Pfam" id="PF08281">
    <property type="entry name" value="Sigma70_r4_2"/>
    <property type="match status" value="1"/>
</dbReference>
<protein>
    <submittedName>
        <fullName evidence="7">RNA polymerase sigma-70 factor (ECF subfamily)</fullName>
    </submittedName>
</protein>
<dbReference type="InterPro" id="IPR013325">
    <property type="entry name" value="RNA_pol_sigma_r2"/>
</dbReference>
<dbReference type="InterPro" id="IPR007627">
    <property type="entry name" value="RNA_pol_sigma70_r2"/>
</dbReference>
<dbReference type="PANTHER" id="PTHR43133">
    <property type="entry name" value="RNA POLYMERASE ECF-TYPE SIGMA FACTO"/>
    <property type="match status" value="1"/>
</dbReference>
<dbReference type="Gene3D" id="1.10.1740.10">
    <property type="match status" value="1"/>
</dbReference>
<evidence type="ECO:0000256" key="3">
    <source>
        <dbReference type="ARBA" id="ARBA00023082"/>
    </source>
</evidence>